<feature type="region of interest" description="Disordered" evidence="1">
    <location>
        <begin position="332"/>
        <end position="351"/>
    </location>
</feature>
<comment type="caution">
    <text evidence="2">The sequence shown here is derived from an EMBL/GenBank/DDBJ whole genome shotgun (WGS) entry which is preliminary data.</text>
</comment>
<evidence type="ECO:0000256" key="1">
    <source>
        <dbReference type="SAM" id="MobiDB-lite"/>
    </source>
</evidence>
<reference evidence="2" key="1">
    <citation type="journal article" date="2023" name="Mol. Phylogenet. Evol.">
        <title>Genome-scale phylogeny and comparative genomics of the fungal order Sordariales.</title>
        <authorList>
            <person name="Hensen N."/>
            <person name="Bonometti L."/>
            <person name="Westerberg I."/>
            <person name="Brannstrom I.O."/>
            <person name="Guillou S."/>
            <person name="Cros-Aarteil S."/>
            <person name="Calhoun S."/>
            <person name="Haridas S."/>
            <person name="Kuo A."/>
            <person name="Mondo S."/>
            <person name="Pangilinan J."/>
            <person name="Riley R."/>
            <person name="LaButti K."/>
            <person name="Andreopoulos B."/>
            <person name="Lipzen A."/>
            <person name="Chen C."/>
            <person name="Yan M."/>
            <person name="Daum C."/>
            <person name="Ng V."/>
            <person name="Clum A."/>
            <person name="Steindorff A."/>
            <person name="Ohm R.A."/>
            <person name="Martin F."/>
            <person name="Silar P."/>
            <person name="Natvig D.O."/>
            <person name="Lalanne C."/>
            <person name="Gautier V."/>
            <person name="Ament-Velasquez S.L."/>
            <person name="Kruys A."/>
            <person name="Hutchinson M.I."/>
            <person name="Powell A.J."/>
            <person name="Barry K."/>
            <person name="Miller A.N."/>
            <person name="Grigoriev I.V."/>
            <person name="Debuchy R."/>
            <person name="Gladieux P."/>
            <person name="Hiltunen Thoren M."/>
            <person name="Johannesson H."/>
        </authorList>
    </citation>
    <scope>NUCLEOTIDE SEQUENCE</scope>
    <source>
        <strain evidence="2">SMH4131-1</strain>
    </source>
</reference>
<feature type="compositionally biased region" description="Basic residues" evidence="1">
    <location>
        <begin position="190"/>
        <end position="199"/>
    </location>
</feature>
<protein>
    <recommendedName>
        <fullName evidence="4">AT hook domain-containing protein</fullName>
    </recommendedName>
</protein>
<feature type="region of interest" description="Disordered" evidence="1">
    <location>
        <begin position="259"/>
        <end position="292"/>
    </location>
</feature>
<dbReference type="GO" id="GO:0003677">
    <property type="term" value="F:DNA binding"/>
    <property type="evidence" value="ECO:0007669"/>
    <property type="project" value="InterPro"/>
</dbReference>
<dbReference type="PRINTS" id="PR00929">
    <property type="entry name" value="ATHOOK"/>
</dbReference>
<name>A0AAE0M6E6_9PEZI</name>
<gene>
    <name evidence="2" type="ORF">B0T19DRAFT_403738</name>
</gene>
<dbReference type="Proteomes" id="UP001286456">
    <property type="component" value="Unassembled WGS sequence"/>
</dbReference>
<evidence type="ECO:0008006" key="4">
    <source>
        <dbReference type="Google" id="ProtNLM"/>
    </source>
</evidence>
<accession>A0AAE0M6E6</accession>
<evidence type="ECO:0000313" key="2">
    <source>
        <dbReference type="EMBL" id="KAK3321166.1"/>
    </source>
</evidence>
<feature type="region of interest" description="Disordered" evidence="1">
    <location>
        <begin position="1"/>
        <end position="55"/>
    </location>
</feature>
<feature type="compositionally biased region" description="Low complexity" evidence="1">
    <location>
        <begin position="340"/>
        <end position="351"/>
    </location>
</feature>
<dbReference type="InterPro" id="IPR017956">
    <property type="entry name" value="AT_hook_DNA-bd_motif"/>
</dbReference>
<dbReference type="EMBL" id="JAUEPO010000005">
    <property type="protein sequence ID" value="KAK3321166.1"/>
    <property type="molecule type" value="Genomic_DNA"/>
</dbReference>
<feature type="compositionally biased region" description="Low complexity" evidence="1">
    <location>
        <begin position="34"/>
        <end position="45"/>
    </location>
</feature>
<feature type="region of interest" description="Disordered" evidence="1">
    <location>
        <begin position="387"/>
        <end position="624"/>
    </location>
</feature>
<feature type="region of interest" description="Disordered" evidence="1">
    <location>
        <begin position="72"/>
        <end position="246"/>
    </location>
</feature>
<sequence length="645" mass="68982">MASRREILDSGDEDSELSSVNGDWDMEGDADGVAQDAPQDATTAARSTGSTDPSFFQRVYEEQEAAAAANLVASAVQSSPTADQPPESRSARRSTRGGRNNDVVDLTQINTPGRKRAAPEDDLWDVPGSSLPALAGRSQAKAQKTYGKRKRAGVQASPEDDGTQPHSASPNRSVHDPYDVPDDSDAPPNKKAKRGRKPASTRQARDVSPMGIPQTGESSGSARRPRRGRGDASGASNESTIPDTLPSLYLAPSALTASQKEEFKVVRLSSEPGHDGLESSMPPTQAQVTGMYKSSGATTIAYPTPTQFASSGPRELPSVEMSENVSAAVDEMSMEEHQQSSPDVISAVSSSAKRRKIKIVNRRGFPSSEREPPVLHQVVEEAAFEYGVDGGDPQDDVQFKGDDAEPLQALPAEPEPLADDAIEMSTMAPQEPAPKKKRGRKKKEVVIIQNDVAEDDQAEVSNPTEEFLQPSAALMEVDQPPKRGRGRPRKSDTPAIAAAQAEETVGDTLATESPGPAAVTGGKKRGRKKKAVPAVVEDSDAEEEAVKEEVDGDHDDDEEEEDVKRRPLSKTSRNSQPPPTDTVSIKRDDDAKENQQEQKAVKAVATPAKPSPGSLAGQTSSGKVQYRVGLSKRSRIAPLLKIMRK</sequence>
<organism evidence="2 3">
    <name type="scientific">Cercophora scortea</name>
    <dbReference type="NCBI Taxonomy" id="314031"/>
    <lineage>
        <taxon>Eukaryota</taxon>
        <taxon>Fungi</taxon>
        <taxon>Dikarya</taxon>
        <taxon>Ascomycota</taxon>
        <taxon>Pezizomycotina</taxon>
        <taxon>Sordariomycetes</taxon>
        <taxon>Sordariomycetidae</taxon>
        <taxon>Sordariales</taxon>
        <taxon>Lasiosphaeriaceae</taxon>
        <taxon>Cercophora</taxon>
    </lineage>
</organism>
<feature type="compositionally biased region" description="Basic residues" evidence="1">
    <location>
        <begin position="522"/>
        <end position="531"/>
    </location>
</feature>
<evidence type="ECO:0000313" key="3">
    <source>
        <dbReference type="Proteomes" id="UP001286456"/>
    </source>
</evidence>
<keyword evidence="3" id="KW-1185">Reference proteome</keyword>
<feature type="compositionally biased region" description="Acidic residues" evidence="1">
    <location>
        <begin position="537"/>
        <end position="561"/>
    </location>
</feature>
<reference evidence="2" key="2">
    <citation type="submission" date="2023-06" db="EMBL/GenBank/DDBJ databases">
        <authorList>
            <consortium name="Lawrence Berkeley National Laboratory"/>
            <person name="Haridas S."/>
            <person name="Hensen N."/>
            <person name="Bonometti L."/>
            <person name="Westerberg I."/>
            <person name="Brannstrom I.O."/>
            <person name="Guillou S."/>
            <person name="Cros-Aarteil S."/>
            <person name="Calhoun S."/>
            <person name="Kuo A."/>
            <person name="Mondo S."/>
            <person name="Pangilinan J."/>
            <person name="Riley R."/>
            <person name="Labutti K."/>
            <person name="Andreopoulos B."/>
            <person name="Lipzen A."/>
            <person name="Chen C."/>
            <person name="Yanf M."/>
            <person name="Daum C."/>
            <person name="Ng V."/>
            <person name="Clum A."/>
            <person name="Steindorff A."/>
            <person name="Ohm R."/>
            <person name="Martin F."/>
            <person name="Silar P."/>
            <person name="Natvig D."/>
            <person name="Lalanne C."/>
            <person name="Gautier V."/>
            <person name="Ament-Velasquez S.L."/>
            <person name="Kruys A."/>
            <person name="Hutchinson M.I."/>
            <person name="Powell A.J."/>
            <person name="Barry K."/>
            <person name="Miller A.N."/>
            <person name="Grigoriev I.V."/>
            <person name="Debuchy R."/>
            <person name="Gladieux P."/>
            <person name="Thoren M.H."/>
            <person name="Johannesson H."/>
        </authorList>
    </citation>
    <scope>NUCLEOTIDE SEQUENCE</scope>
    <source>
        <strain evidence="2">SMH4131-1</strain>
    </source>
</reference>
<feature type="compositionally biased region" description="Basic and acidic residues" evidence="1">
    <location>
        <begin position="584"/>
        <end position="600"/>
    </location>
</feature>
<dbReference type="AlphaFoldDB" id="A0AAE0M6E6"/>
<proteinExistence type="predicted"/>